<evidence type="ECO:0000313" key="2">
    <source>
        <dbReference type="EMBL" id="ABO07538.1"/>
    </source>
</evidence>
<dbReference type="RefSeq" id="WP_011848795.1">
    <property type="nucleotide sequence ID" value="NC_009073.1"/>
</dbReference>
<reference evidence="2" key="1">
    <citation type="submission" date="2007-02" db="EMBL/GenBank/DDBJ databases">
        <title>Complete sequence of Pyrobaculum calidifontis JCM 11548.</title>
        <authorList>
            <consortium name="US DOE Joint Genome Institute"/>
            <person name="Copeland A."/>
            <person name="Lucas S."/>
            <person name="Lapidus A."/>
            <person name="Barry K."/>
            <person name="Glavina del Rio T."/>
            <person name="Dalin E."/>
            <person name="Tice H."/>
            <person name="Pitluck S."/>
            <person name="Chain P."/>
            <person name="Malfatti S."/>
            <person name="Shin M."/>
            <person name="Vergez L."/>
            <person name="Schmutz J."/>
            <person name="Larimer F."/>
            <person name="Land M."/>
            <person name="Hauser L."/>
            <person name="Kyrpides N."/>
            <person name="Mikhailova N."/>
            <person name="Cozen A.E."/>
            <person name="Fitz-Gibbon S.T."/>
            <person name="House C.H."/>
            <person name="Saltikov C."/>
            <person name="Lowe T.M."/>
            <person name="Richardson P."/>
        </authorList>
    </citation>
    <scope>NUCLEOTIDE SEQUENCE [LARGE SCALE GENOMIC DNA]</scope>
    <source>
        <strain evidence="2">JCM 11548</strain>
    </source>
</reference>
<accession>A3MSC1</accession>
<gene>
    <name evidence="2" type="ordered locus">Pcal_0099</name>
</gene>
<dbReference type="GeneID" id="4909066"/>
<feature type="transmembrane region" description="Helical" evidence="1">
    <location>
        <begin position="12"/>
        <end position="31"/>
    </location>
</feature>
<keyword evidence="3" id="KW-1185">Reference proteome</keyword>
<organism evidence="2 3">
    <name type="scientific">Pyrobaculum calidifontis (strain DSM 21063 / JCM 11548 / VA1)</name>
    <dbReference type="NCBI Taxonomy" id="410359"/>
    <lineage>
        <taxon>Archaea</taxon>
        <taxon>Thermoproteota</taxon>
        <taxon>Thermoprotei</taxon>
        <taxon>Thermoproteales</taxon>
        <taxon>Thermoproteaceae</taxon>
        <taxon>Pyrobaculum</taxon>
    </lineage>
</organism>
<dbReference type="HOGENOM" id="CLU_139556_0_0_2"/>
<dbReference type="OrthoDB" id="28981at2157"/>
<name>A3MSC1_PYRCJ</name>
<dbReference type="KEGG" id="pcl:Pcal_0099"/>
<dbReference type="eggNOG" id="arCOG03739">
    <property type="taxonomic scope" value="Archaea"/>
</dbReference>
<dbReference type="EMBL" id="CP000561">
    <property type="protein sequence ID" value="ABO07538.1"/>
    <property type="molecule type" value="Genomic_DNA"/>
</dbReference>
<sequence length="148" mass="15293">MPKAKGMTSLEVAIIVAIVLVIAIAVGWYLYTTFSSASQQSGITVTEATIYASTSGSTTTYTLVMRLTPQGAAQVAIDRIEIAGKQMKCTSGNIIQSPGEYYVTLSGITLSVGQVLSGRVVLQSGAVAPFTATVVAGTYTGSNQIVCS</sequence>
<keyword evidence="1" id="KW-0472">Membrane</keyword>
<dbReference type="AlphaFoldDB" id="A3MSC1"/>
<dbReference type="Proteomes" id="UP000001431">
    <property type="component" value="Chromosome"/>
</dbReference>
<protein>
    <submittedName>
        <fullName evidence="2">Uncharacterized protein</fullName>
    </submittedName>
</protein>
<keyword evidence="1" id="KW-0812">Transmembrane</keyword>
<proteinExistence type="predicted"/>
<evidence type="ECO:0000313" key="3">
    <source>
        <dbReference type="Proteomes" id="UP000001431"/>
    </source>
</evidence>
<keyword evidence="1" id="KW-1133">Transmembrane helix</keyword>
<evidence type="ECO:0000256" key="1">
    <source>
        <dbReference type="SAM" id="Phobius"/>
    </source>
</evidence>